<dbReference type="AlphaFoldDB" id="A0A078K8H0"/>
<reference evidence="3" key="2">
    <citation type="submission" date="2014-05" db="EMBL/GenBank/DDBJ databases">
        <authorList>
            <person name="Aslett M.A."/>
            <person name="De Silva N."/>
        </authorList>
    </citation>
    <scope>NUCLEOTIDE SEQUENCE</scope>
    <source>
        <strain evidence="3">17X</strain>
    </source>
</reference>
<reference evidence="2" key="3">
    <citation type="submission" date="2014-05" db="EMBL/GenBank/DDBJ databases">
        <authorList>
            <person name="Aslett A.Martin."/>
            <person name="De Silva Nishadi"/>
        </authorList>
    </citation>
    <scope>NUCLEOTIDE SEQUENCE</scope>
    <source>
        <strain evidence="2">YM</strain>
    </source>
</reference>
<dbReference type="GeneID" id="3829982"/>
<evidence type="ECO:0000313" key="2">
    <source>
        <dbReference type="EMBL" id="CDU17126.1"/>
    </source>
</evidence>
<dbReference type="RefSeq" id="XP_730757.1">
    <property type="nucleotide sequence ID" value="XM_725664.1"/>
</dbReference>
<organism evidence="2 5">
    <name type="scientific">Plasmodium yoelii</name>
    <dbReference type="NCBI Taxonomy" id="5861"/>
    <lineage>
        <taxon>Eukaryota</taxon>
        <taxon>Sar</taxon>
        <taxon>Alveolata</taxon>
        <taxon>Apicomplexa</taxon>
        <taxon>Aconoidasida</taxon>
        <taxon>Haemosporida</taxon>
        <taxon>Plasmodiidae</taxon>
        <taxon>Plasmodium</taxon>
        <taxon>Plasmodium (Vinckeia)</taxon>
    </lineage>
</organism>
<reference evidence="3" key="4">
    <citation type="submission" date="2019-05" db="EMBL/GenBank/DDBJ databases">
        <authorList>
            <consortium name="Pathogen Informatics"/>
        </authorList>
    </citation>
    <scope>NUCLEOTIDE SEQUENCE</scope>
    <source>
        <strain evidence="3">17X</strain>
    </source>
</reference>
<sequence length="299" mass="34561">MSKGYIKIIFSLLISSVCMGNKGLAAEDNSDIETLRRFARSPTIRSTFPNEYPEGTSEKAPFNISIGPKEIKIAEQLMDEAELLLQQHAVNKNGYKLYNKHEDSIEHYKKDKDTIIYKFNHKIKNPDKYDDIIDVLWNPNIKYFGDRMIKEKIVCQYSPNLMMILHRYKNDAISFHGYYYALAKKVQVSDDTTIIVYTSSDINDYNKVDKRKYTNTIVESANLFKPRIYSEKDIINGELKKMFVNLSGFIIKKKPDFVDITYIDSITINTPIIGNLLTEIIHSAQVQNIMRLSAIISKE</sequence>
<reference evidence="4 5" key="1">
    <citation type="journal article" date="2014" name="BMC Biol.">
        <title>A comprehensive evaluation of rodent malaria parasite genomes and gene expression.</title>
        <authorList>
            <person name="Otto T.D."/>
            <person name="Bohme U."/>
            <person name="Jackson A.P."/>
            <person name="Hunt M."/>
            <person name="Franke-Fayard B."/>
            <person name="Hoeijmakers W.A."/>
            <person name="Religa A.A."/>
            <person name="Robertson L."/>
            <person name="Sanders M."/>
            <person name="Ogun S.A."/>
            <person name="Cunningham D."/>
            <person name="Erhart A."/>
            <person name="Billker O."/>
            <person name="Khan S.M."/>
            <person name="Stunnenberg H.G."/>
            <person name="Langhorne J."/>
            <person name="Holder A.A."/>
            <person name="Waters A.P."/>
            <person name="Newbold C.I."/>
            <person name="Pain A."/>
            <person name="Berriman M."/>
            <person name="Janse C.J."/>
        </authorList>
    </citation>
    <scope>NUCLEOTIDE SEQUENCE [LARGE SCALE GENOMIC DNA]</scope>
    <source>
        <strain evidence="3 4">17X</strain>
        <strain evidence="2 5">YM</strain>
    </source>
</reference>
<dbReference type="Gene3D" id="3.30.530.20">
    <property type="match status" value="1"/>
</dbReference>
<dbReference type="InterPro" id="IPR006486">
    <property type="entry name" value="PYST_A"/>
</dbReference>
<dbReference type="EMBL" id="LK934635">
    <property type="protein sequence ID" value="CDU17126.1"/>
    <property type="molecule type" value="Genomic_DNA"/>
</dbReference>
<evidence type="ECO:0000313" key="3">
    <source>
        <dbReference type="EMBL" id="VTZ76191.1"/>
    </source>
</evidence>
<dbReference type="NCBIfam" id="TIGR01599">
    <property type="entry name" value="PYST-A"/>
    <property type="match status" value="1"/>
</dbReference>
<accession>A0A078K8H0</accession>
<evidence type="ECO:0000313" key="5">
    <source>
        <dbReference type="Proteomes" id="UP000072904"/>
    </source>
</evidence>
<name>A0A078K8H0_PLAYE</name>
<dbReference type="VEuPathDB" id="PlasmoDB:PYYM_0700400"/>
<proteinExistence type="predicted"/>
<feature type="signal peptide" evidence="1">
    <location>
        <begin position="1"/>
        <end position="25"/>
    </location>
</feature>
<dbReference type="OrthoDB" id="371830at2759"/>
<dbReference type="EMBL" id="LM993661">
    <property type="protein sequence ID" value="VTZ76191.1"/>
    <property type="molecule type" value="Genomic_DNA"/>
</dbReference>
<dbReference type="VEuPathDB" id="PlasmoDB:Py17XNL_000704101"/>
<dbReference type="SUPFAM" id="SSF55961">
    <property type="entry name" value="Bet v1-like"/>
    <property type="match status" value="1"/>
</dbReference>
<dbReference type="Proteomes" id="UP000072874">
    <property type="component" value="Chromosome 7"/>
</dbReference>
<dbReference type="KEGG" id="pyo:PY17X_0700700"/>
<protein>
    <submittedName>
        <fullName evidence="2">Fam-a protein</fullName>
    </submittedName>
</protein>
<dbReference type="VEuPathDB" id="PlasmoDB:PY17X_0700700"/>
<gene>
    <name evidence="3" type="ORF">PY17X_0700700</name>
    <name evidence="2" type="ORF">PYYM_0700400</name>
</gene>
<dbReference type="Proteomes" id="UP000072904">
    <property type="component" value="Chromosome 7"/>
</dbReference>
<evidence type="ECO:0000256" key="1">
    <source>
        <dbReference type="SAM" id="SignalP"/>
    </source>
</evidence>
<evidence type="ECO:0000313" key="4">
    <source>
        <dbReference type="Proteomes" id="UP000072874"/>
    </source>
</evidence>
<keyword evidence="1" id="KW-0732">Signal</keyword>
<dbReference type="InterPro" id="IPR023393">
    <property type="entry name" value="START-like_dom_sf"/>
</dbReference>
<dbReference type="VEuPathDB" id="PlasmoDB:PY00278"/>
<feature type="chain" id="PRO_5014502169" evidence="1">
    <location>
        <begin position="26"/>
        <end position="299"/>
    </location>
</feature>